<dbReference type="Proteomes" id="UP000186141">
    <property type="component" value="Unassembled WGS sequence"/>
</dbReference>
<feature type="transmembrane region" description="Helical" evidence="1">
    <location>
        <begin position="33"/>
        <end position="51"/>
    </location>
</feature>
<accession>A0A1N7Q3I0</accession>
<name>A0A1N7Q3I0_9RHOB</name>
<evidence type="ECO:0008006" key="4">
    <source>
        <dbReference type="Google" id="ProtNLM"/>
    </source>
</evidence>
<feature type="transmembrane region" description="Helical" evidence="1">
    <location>
        <begin position="57"/>
        <end position="81"/>
    </location>
</feature>
<organism evidence="2 3">
    <name type="scientific">Gemmobacter megaterium</name>
    <dbReference type="NCBI Taxonomy" id="1086013"/>
    <lineage>
        <taxon>Bacteria</taxon>
        <taxon>Pseudomonadati</taxon>
        <taxon>Pseudomonadota</taxon>
        <taxon>Alphaproteobacteria</taxon>
        <taxon>Rhodobacterales</taxon>
        <taxon>Paracoccaceae</taxon>
        <taxon>Gemmobacter</taxon>
    </lineage>
</organism>
<keyword evidence="1" id="KW-0472">Membrane</keyword>
<dbReference type="STRING" id="1086013.SAMN05421774_10747"/>
<keyword evidence="1" id="KW-1133">Transmembrane helix</keyword>
<sequence>MTGPALHGGLEPEPGERLLAEFRPDRAAYWRGHLIMAALGGVVAGVALLALGNAAPWVGPVAAVLALAVRGSYLASEVLALRWQLTDRRLILPGARAFRLQDIVTVRAFLGDVQLITRQGDKHLIKYQPQPARVIAAIEQARGAA</sequence>
<dbReference type="OrthoDB" id="7861868at2"/>
<protein>
    <recommendedName>
        <fullName evidence="4">PH domain-containing protein</fullName>
    </recommendedName>
</protein>
<gene>
    <name evidence="2" type="ORF">SAMN05421774_10747</name>
</gene>
<dbReference type="RefSeq" id="WP_076533090.1">
    <property type="nucleotide sequence ID" value="NZ_BMEH01000007.1"/>
</dbReference>
<evidence type="ECO:0000313" key="2">
    <source>
        <dbReference type="EMBL" id="SIT17434.1"/>
    </source>
</evidence>
<evidence type="ECO:0000313" key="3">
    <source>
        <dbReference type="Proteomes" id="UP000186141"/>
    </source>
</evidence>
<keyword evidence="3" id="KW-1185">Reference proteome</keyword>
<keyword evidence="1" id="KW-0812">Transmembrane</keyword>
<dbReference type="EMBL" id="FTOT01000007">
    <property type="protein sequence ID" value="SIT17434.1"/>
    <property type="molecule type" value="Genomic_DNA"/>
</dbReference>
<dbReference type="AlphaFoldDB" id="A0A1N7Q3I0"/>
<reference evidence="2 3" key="1">
    <citation type="submission" date="2017-01" db="EMBL/GenBank/DDBJ databases">
        <authorList>
            <person name="Mah S.A."/>
            <person name="Swanson W.J."/>
            <person name="Moy G.W."/>
            <person name="Vacquier V.D."/>
        </authorList>
    </citation>
    <scope>NUCLEOTIDE SEQUENCE [LARGE SCALE GENOMIC DNA]</scope>
    <source>
        <strain evidence="2 3">DSM 26375</strain>
    </source>
</reference>
<proteinExistence type="predicted"/>
<evidence type="ECO:0000256" key="1">
    <source>
        <dbReference type="SAM" id="Phobius"/>
    </source>
</evidence>